<dbReference type="PRINTS" id="PR00452">
    <property type="entry name" value="SH3DOMAIN"/>
</dbReference>
<keyword evidence="3" id="KW-0040">ANK repeat</keyword>
<evidence type="ECO:0000256" key="3">
    <source>
        <dbReference type="ARBA" id="ARBA00023043"/>
    </source>
</evidence>
<reference evidence="12 13" key="1">
    <citation type="journal article" date="2019" name="Mol. Ecol. Resour.">
        <title>Chromosome-level genome assembly of Triplophysa tibetana, a fish adapted to the harsh high-altitude environment of the Tibetan Plateau.</title>
        <authorList>
            <person name="Yang X."/>
            <person name="Liu H."/>
            <person name="Ma Z."/>
            <person name="Zou Y."/>
            <person name="Zou M."/>
            <person name="Mao Y."/>
            <person name="Li X."/>
            <person name="Wang H."/>
            <person name="Chen T."/>
            <person name="Wang W."/>
            <person name="Yang R."/>
        </authorList>
    </citation>
    <scope>NUCLEOTIDE SEQUENCE [LARGE SCALE GENOMIC DNA]</scope>
    <source>
        <strain evidence="12">TTIB1903HZAU</strain>
        <tissue evidence="12">Muscle</tissue>
    </source>
</reference>
<dbReference type="CDD" id="cd09941">
    <property type="entry name" value="SH2_Grb2_like"/>
    <property type="match status" value="1"/>
</dbReference>
<dbReference type="SUPFAM" id="SSF50044">
    <property type="entry name" value="SH3-domain"/>
    <property type="match status" value="2"/>
</dbReference>
<name>A0A5A9NW54_9TELE</name>
<comment type="function">
    <text evidence="5">Induces bone resorption, acting probably through a signaling cascade which results in the secretion of factor(s) enhancing osteoclast formation and activity.</text>
</comment>
<evidence type="ECO:0000256" key="6">
    <source>
        <dbReference type="ARBA" id="ARBA00040640"/>
    </source>
</evidence>
<dbReference type="SMART" id="SM00252">
    <property type="entry name" value="SH2"/>
    <property type="match status" value="1"/>
</dbReference>
<dbReference type="PRINTS" id="PR00401">
    <property type="entry name" value="SH2DOMAIN"/>
</dbReference>
<gene>
    <name evidence="12" type="ORF">E1301_Tti024254</name>
</gene>
<dbReference type="SMART" id="SM00326">
    <property type="entry name" value="SH3"/>
    <property type="match status" value="2"/>
</dbReference>
<dbReference type="Pfam" id="PF00018">
    <property type="entry name" value="SH3_1"/>
    <property type="match status" value="2"/>
</dbReference>
<dbReference type="PROSITE" id="PS50001">
    <property type="entry name" value="SH2"/>
    <property type="match status" value="1"/>
</dbReference>
<evidence type="ECO:0000313" key="12">
    <source>
        <dbReference type="EMBL" id="KAA0713465.1"/>
    </source>
</evidence>
<sequence length="304" mass="34766">MRAHFLLQIQTFTDIKACFAWVLVAVASPERACAASPQVSARGNAHKRSGDSVKTQKSRAHRRKLLSLRVLIMEATGKYDFSASMEDELSFRKGDNIKVLATNENWFRAEINGMEGFVPQNYIITNFPSWFQENISRQASQDKLMSQPIGSFLIRGSQSSPGDFSISVRHENDVQHFKVMRSRSAQYYLWDEKFSSLNKLVEFYTNNSISKQTRVFLLTEQRGRPNTCRAPALPLPRPPEPQPLPQSSMTSVRAMFDFTAEDPDELNFQSGDLIEVLDQSDRFWWKGRLRGRTGLFPVNYTNPL</sequence>
<protein>
    <recommendedName>
        <fullName evidence="6">Osteoclast-stimulating factor 1</fullName>
    </recommendedName>
</protein>
<keyword evidence="13" id="KW-1185">Reference proteome</keyword>
<keyword evidence="2 7" id="KW-0727">SH2 domain</keyword>
<evidence type="ECO:0000259" key="11">
    <source>
        <dbReference type="PROSITE" id="PS50002"/>
    </source>
</evidence>
<dbReference type="InterPro" id="IPR036028">
    <property type="entry name" value="SH3-like_dom_sf"/>
</dbReference>
<feature type="domain" description="SH3" evidence="11">
    <location>
        <begin position="70"/>
        <end position="128"/>
    </location>
</feature>
<evidence type="ECO:0000259" key="10">
    <source>
        <dbReference type="PROSITE" id="PS50001"/>
    </source>
</evidence>
<feature type="domain" description="SH3" evidence="11">
    <location>
        <begin position="247"/>
        <end position="304"/>
    </location>
</feature>
<dbReference type="Pfam" id="PF00017">
    <property type="entry name" value="SH2"/>
    <property type="match status" value="1"/>
</dbReference>
<comment type="caution">
    <text evidence="12">The sequence shown here is derived from an EMBL/GenBank/DDBJ whole genome shotgun (WGS) entry which is preliminary data.</text>
</comment>
<organism evidence="12 13">
    <name type="scientific">Triplophysa tibetana</name>
    <dbReference type="NCBI Taxonomy" id="1572043"/>
    <lineage>
        <taxon>Eukaryota</taxon>
        <taxon>Metazoa</taxon>
        <taxon>Chordata</taxon>
        <taxon>Craniata</taxon>
        <taxon>Vertebrata</taxon>
        <taxon>Euteleostomi</taxon>
        <taxon>Actinopterygii</taxon>
        <taxon>Neopterygii</taxon>
        <taxon>Teleostei</taxon>
        <taxon>Ostariophysi</taxon>
        <taxon>Cypriniformes</taxon>
        <taxon>Nemacheilidae</taxon>
        <taxon>Triplophysa</taxon>
    </lineage>
</organism>
<feature type="region of interest" description="Disordered" evidence="9">
    <location>
        <begin position="37"/>
        <end position="59"/>
    </location>
</feature>
<dbReference type="Gene3D" id="3.30.505.10">
    <property type="entry name" value="SH2 domain"/>
    <property type="match status" value="1"/>
</dbReference>
<proteinExistence type="predicted"/>
<evidence type="ECO:0000256" key="7">
    <source>
        <dbReference type="PROSITE-ProRule" id="PRU00191"/>
    </source>
</evidence>
<evidence type="ECO:0000256" key="9">
    <source>
        <dbReference type="SAM" id="MobiDB-lite"/>
    </source>
</evidence>
<evidence type="ECO:0000256" key="5">
    <source>
        <dbReference type="ARBA" id="ARBA00037432"/>
    </source>
</evidence>
<dbReference type="InterPro" id="IPR000980">
    <property type="entry name" value="SH2"/>
</dbReference>
<accession>A0A5A9NW54</accession>
<dbReference type="EMBL" id="SOYY01000013">
    <property type="protein sequence ID" value="KAA0713465.1"/>
    <property type="molecule type" value="Genomic_DNA"/>
</dbReference>
<dbReference type="InterPro" id="IPR001452">
    <property type="entry name" value="SH3_domain"/>
</dbReference>
<dbReference type="PANTHER" id="PTHR46037">
    <property type="entry name" value="PROTEIN ENHANCER OF SEVENLESS 2B"/>
    <property type="match status" value="1"/>
</dbReference>
<evidence type="ECO:0000313" key="13">
    <source>
        <dbReference type="Proteomes" id="UP000324632"/>
    </source>
</evidence>
<evidence type="ECO:0000256" key="4">
    <source>
        <dbReference type="ARBA" id="ARBA00023288"/>
    </source>
</evidence>
<keyword evidence="4" id="KW-0449">Lipoprotein</keyword>
<dbReference type="Gene3D" id="2.30.30.40">
    <property type="entry name" value="SH3 Domains"/>
    <property type="match status" value="2"/>
</dbReference>
<evidence type="ECO:0000256" key="2">
    <source>
        <dbReference type="ARBA" id="ARBA00022999"/>
    </source>
</evidence>
<dbReference type="FunFam" id="2.30.30.40:FF:000072">
    <property type="entry name" value="Unconventional Myosin IB"/>
    <property type="match status" value="1"/>
</dbReference>
<feature type="domain" description="SH2" evidence="10">
    <location>
        <begin position="130"/>
        <end position="221"/>
    </location>
</feature>
<dbReference type="SUPFAM" id="SSF55550">
    <property type="entry name" value="SH2 domain"/>
    <property type="match status" value="1"/>
</dbReference>
<evidence type="ECO:0000256" key="1">
    <source>
        <dbReference type="ARBA" id="ARBA00022443"/>
    </source>
</evidence>
<dbReference type="InterPro" id="IPR043539">
    <property type="entry name" value="Grb2-like"/>
</dbReference>
<dbReference type="Proteomes" id="UP000324632">
    <property type="component" value="Chromosome 13"/>
</dbReference>
<dbReference type="InterPro" id="IPR036860">
    <property type="entry name" value="SH2_dom_sf"/>
</dbReference>
<keyword evidence="1 8" id="KW-0728">SH3 domain</keyword>
<dbReference type="AlphaFoldDB" id="A0A5A9NW54"/>
<evidence type="ECO:0000256" key="8">
    <source>
        <dbReference type="PROSITE-ProRule" id="PRU00192"/>
    </source>
</evidence>
<dbReference type="PROSITE" id="PS50002">
    <property type="entry name" value="SH3"/>
    <property type="match status" value="2"/>
</dbReference>